<name>A0A0M9WIQ3_9EURO</name>
<protein>
    <submittedName>
        <fullName evidence="2">Uncharacterized protein</fullName>
    </submittedName>
</protein>
<accession>A0A0M9WIQ3</accession>
<sequence>MRYYQKYTCMVVRDAAQQQVQQFSRTVACQQVFDQGPSRHCIHIHGHRTAEPDSGEPPIPEASHIRA</sequence>
<organism evidence="2 3">
    <name type="scientific">Penicillium nordicum</name>
    <dbReference type="NCBI Taxonomy" id="229535"/>
    <lineage>
        <taxon>Eukaryota</taxon>
        <taxon>Fungi</taxon>
        <taxon>Dikarya</taxon>
        <taxon>Ascomycota</taxon>
        <taxon>Pezizomycotina</taxon>
        <taxon>Eurotiomycetes</taxon>
        <taxon>Eurotiomycetidae</taxon>
        <taxon>Eurotiales</taxon>
        <taxon>Aspergillaceae</taxon>
        <taxon>Penicillium</taxon>
    </lineage>
</organism>
<feature type="region of interest" description="Disordered" evidence="1">
    <location>
        <begin position="46"/>
        <end position="67"/>
    </location>
</feature>
<evidence type="ECO:0000313" key="3">
    <source>
        <dbReference type="Proteomes" id="UP000037696"/>
    </source>
</evidence>
<keyword evidence="3" id="KW-1185">Reference proteome</keyword>
<evidence type="ECO:0000256" key="1">
    <source>
        <dbReference type="SAM" id="MobiDB-lite"/>
    </source>
</evidence>
<evidence type="ECO:0000313" key="2">
    <source>
        <dbReference type="EMBL" id="KOS46392.1"/>
    </source>
</evidence>
<gene>
    <name evidence="2" type="ORF">ACN38_g2612</name>
</gene>
<dbReference type="Proteomes" id="UP000037696">
    <property type="component" value="Unassembled WGS sequence"/>
</dbReference>
<reference evidence="2 3" key="1">
    <citation type="submission" date="2015-08" db="EMBL/GenBank/DDBJ databases">
        <title>Genome sequencing of Penicillium nordicum.</title>
        <authorList>
            <person name="Nguyen H.D."/>
            <person name="Seifert K.A."/>
        </authorList>
    </citation>
    <scope>NUCLEOTIDE SEQUENCE [LARGE SCALE GENOMIC DNA]</scope>
    <source>
        <strain evidence="2 3">DAOMC 185683</strain>
    </source>
</reference>
<dbReference type="AlphaFoldDB" id="A0A0M9WIQ3"/>
<comment type="caution">
    <text evidence="2">The sequence shown here is derived from an EMBL/GenBank/DDBJ whole genome shotgun (WGS) entry which is preliminary data.</text>
</comment>
<proteinExistence type="predicted"/>
<dbReference type="EMBL" id="LHQQ01000029">
    <property type="protein sequence ID" value="KOS46392.1"/>
    <property type="molecule type" value="Genomic_DNA"/>
</dbReference>